<protein>
    <submittedName>
        <fullName evidence="1">Uncharacterized protein</fullName>
    </submittedName>
</protein>
<evidence type="ECO:0000313" key="1">
    <source>
        <dbReference type="EMBL" id="GMI17857.1"/>
    </source>
</evidence>
<dbReference type="OrthoDB" id="10470810at2759"/>
<evidence type="ECO:0000313" key="2">
    <source>
        <dbReference type="Proteomes" id="UP001165122"/>
    </source>
</evidence>
<proteinExistence type="predicted"/>
<reference evidence="2" key="1">
    <citation type="journal article" date="2023" name="Commun. Biol.">
        <title>Genome analysis of Parmales, the sister group of diatoms, reveals the evolutionary specialization of diatoms from phago-mixotrophs to photoautotrophs.</title>
        <authorList>
            <person name="Ban H."/>
            <person name="Sato S."/>
            <person name="Yoshikawa S."/>
            <person name="Yamada K."/>
            <person name="Nakamura Y."/>
            <person name="Ichinomiya M."/>
            <person name="Sato N."/>
            <person name="Blanc-Mathieu R."/>
            <person name="Endo H."/>
            <person name="Kuwata A."/>
            <person name="Ogata H."/>
        </authorList>
    </citation>
    <scope>NUCLEOTIDE SEQUENCE [LARGE SCALE GENOMIC DNA]</scope>
    <source>
        <strain evidence="2">NIES 3700</strain>
    </source>
</reference>
<gene>
    <name evidence="1" type="ORF">TrLO_g14180</name>
</gene>
<dbReference type="EMBL" id="BRXW01000309">
    <property type="protein sequence ID" value="GMI17857.1"/>
    <property type="molecule type" value="Genomic_DNA"/>
</dbReference>
<accession>A0A9W7FRU9</accession>
<name>A0A9W7FRU9_9STRA</name>
<comment type="caution">
    <text evidence="1">The sequence shown here is derived from an EMBL/GenBank/DDBJ whole genome shotgun (WGS) entry which is preliminary data.</text>
</comment>
<organism evidence="1 2">
    <name type="scientific">Triparma laevis f. longispina</name>
    <dbReference type="NCBI Taxonomy" id="1714387"/>
    <lineage>
        <taxon>Eukaryota</taxon>
        <taxon>Sar</taxon>
        <taxon>Stramenopiles</taxon>
        <taxon>Ochrophyta</taxon>
        <taxon>Bolidophyceae</taxon>
        <taxon>Parmales</taxon>
        <taxon>Triparmaceae</taxon>
        <taxon>Triparma</taxon>
    </lineage>
</organism>
<dbReference type="Proteomes" id="UP001165122">
    <property type="component" value="Unassembled WGS sequence"/>
</dbReference>
<sequence length="113" mass="12021">MTTSTTIAVGSNVMEHVSCKHAIENLIKSYDELKCKRTVNSTEKISAPCASALEMISSKCTSAGIAPMKAKKRKTSIEYSWNSSGGAAPVATSVVKRRGTNEPKNPNLSAALF</sequence>
<dbReference type="AlphaFoldDB" id="A0A9W7FRU9"/>
<keyword evidence="2" id="KW-1185">Reference proteome</keyword>